<evidence type="ECO:0000256" key="1">
    <source>
        <dbReference type="ARBA" id="ARBA00004191"/>
    </source>
</evidence>
<accession>A0A8H4QZJ1</accession>
<reference evidence="8 9" key="1">
    <citation type="submission" date="2019-12" db="EMBL/GenBank/DDBJ databases">
        <authorList>
            <person name="Floudas D."/>
            <person name="Bentzer J."/>
            <person name="Ahren D."/>
            <person name="Johansson T."/>
            <person name="Persson P."/>
            <person name="Tunlid A."/>
        </authorList>
    </citation>
    <scope>NUCLEOTIDE SEQUENCE [LARGE SCALE GENOMIC DNA]</scope>
    <source>
        <strain evidence="8 9">CBS 102.39</strain>
    </source>
</reference>
<dbReference type="SMART" id="SM00075">
    <property type="entry name" value="HYDRO"/>
    <property type="match status" value="1"/>
</dbReference>
<dbReference type="GO" id="GO:0009277">
    <property type="term" value="C:fungal-type cell wall"/>
    <property type="evidence" value="ECO:0007669"/>
    <property type="project" value="InterPro"/>
</dbReference>
<comment type="caution">
    <text evidence="8">The sequence shown here is derived from an EMBL/GenBank/DDBJ whole genome shotgun (WGS) entry which is preliminary data.</text>
</comment>
<evidence type="ECO:0000256" key="3">
    <source>
        <dbReference type="ARBA" id="ARBA00022512"/>
    </source>
</evidence>
<feature type="chain" id="PRO_5034478714" description="Hydrophobin" evidence="7">
    <location>
        <begin position="19"/>
        <end position="116"/>
    </location>
</feature>
<feature type="signal peptide" evidence="7">
    <location>
        <begin position="1"/>
        <end position="18"/>
    </location>
</feature>
<comment type="similarity">
    <text evidence="2 7">Belongs to the fungal hydrophobin family.</text>
</comment>
<protein>
    <recommendedName>
        <fullName evidence="7">Hydrophobin</fullName>
    </recommendedName>
</protein>
<sequence>MKFTSAFTYAAMALPILAAANELEARDSCNTGVVQCCQSLTSNSATNLGELLGGGLLGLSLGAIIGSITGTVGVNCSPLSLIGVSGNTCSTQPVCCTNNFNGGLIQAGCTPINVGL</sequence>
<organism evidence="8 9">
    <name type="scientific">Agrocybe pediades</name>
    <dbReference type="NCBI Taxonomy" id="84607"/>
    <lineage>
        <taxon>Eukaryota</taxon>
        <taxon>Fungi</taxon>
        <taxon>Dikarya</taxon>
        <taxon>Basidiomycota</taxon>
        <taxon>Agaricomycotina</taxon>
        <taxon>Agaricomycetes</taxon>
        <taxon>Agaricomycetidae</taxon>
        <taxon>Agaricales</taxon>
        <taxon>Agaricineae</taxon>
        <taxon>Strophariaceae</taxon>
        <taxon>Agrocybe</taxon>
    </lineage>
</organism>
<dbReference type="GO" id="GO:0005199">
    <property type="term" value="F:structural constituent of cell wall"/>
    <property type="evidence" value="ECO:0007669"/>
    <property type="project" value="InterPro"/>
</dbReference>
<evidence type="ECO:0000256" key="5">
    <source>
        <dbReference type="ARBA" id="ARBA00022729"/>
    </source>
</evidence>
<dbReference type="CDD" id="cd23507">
    <property type="entry name" value="hydrophobin_I"/>
    <property type="match status" value="1"/>
</dbReference>
<dbReference type="EMBL" id="JAACJL010000015">
    <property type="protein sequence ID" value="KAF4620510.1"/>
    <property type="molecule type" value="Genomic_DNA"/>
</dbReference>
<keyword evidence="3 7" id="KW-0134">Cell wall</keyword>
<dbReference type="PROSITE" id="PS00956">
    <property type="entry name" value="HYDROPHOBIN"/>
    <property type="match status" value="1"/>
</dbReference>
<keyword evidence="6 7" id="KW-1015">Disulfide bond</keyword>
<comment type="subcellular location">
    <subcellularLocation>
        <location evidence="1 7">Secreted</location>
        <location evidence="1 7">Cell wall</location>
    </subcellularLocation>
</comment>
<evidence type="ECO:0000256" key="2">
    <source>
        <dbReference type="ARBA" id="ARBA00010446"/>
    </source>
</evidence>
<gene>
    <name evidence="8" type="ORF">D9613_000980</name>
</gene>
<keyword evidence="4 7" id="KW-0964">Secreted</keyword>
<dbReference type="InterPro" id="IPR019778">
    <property type="entry name" value="Class_I_Hydrophobin_CS"/>
</dbReference>
<evidence type="ECO:0000256" key="6">
    <source>
        <dbReference type="ARBA" id="ARBA00023157"/>
    </source>
</evidence>
<dbReference type="Proteomes" id="UP000521872">
    <property type="component" value="Unassembled WGS sequence"/>
</dbReference>
<dbReference type="AlphaFoldDB" id="A0A8H4QZJ1"/>
<dbReference type="Pfam" id="PF01185">
    <property type="entry name" value="Hydrophobin"/>
    <property type="match status" value="1"/>
</dbReference>
<evidence type="ECO:0000256" key="7">
    <source>
        <dbReference type="RuleBase" id="RU365009"/>
    </source>
</evidence>
<keyword evidence="5 7" id="KW-0732">Signal</keyword>
<dbReference type="InterPro" id="IPR001338">
    <property type="entry name" value="Class_I_Hydrophobin"/>
</dbReference>
<name>A0A8H4QZJ1_9AGAR</name>
<evidence type="ECO:0000313" key="8">
    <source>
        <dbReference type="EMBL" id="KAF4620510.1"/>
    </source>
</evidence>
<evidence type="ECO:0000256" key="4">
    <source>
        <dbReference type="ARBA" id="ARBA00022525"/>
    </source>
</evidence>
<evidence type="ECO:0000313" key="9">
    <source>
        <dbReference type="Proteomes" id="UP000521872"/>
    </source>
</evidence>
<keyword evidence="9" id="KW-1185">Reference proteome</keyword>
<proteinExistence type="inferred from homology"/>